<reference evidence="2 3" key="1">
    <citation type="submission" date="2020-08" db="EMBL/GenBank/DDBJ databases">
        <title>Sequencing the genomes of 1000 actinobacteria strains.</title>
        <authorList>
            <person name="Klenk H.-P."/>
        </authorList>
    </citation>
    <scope>NUCLEOTIDE SEQUENCE [LARGE SCALE GENOMIC DNA]</scope>
    <source>
        <strain evidence="2 3">DSM 44551</strain>
    </source>
</reference>
<evidence type="ECO:0000313" key="2">
    <source>
        <dbReference type="EMBL" id="MBB5431037.1"/>
    </source>
</evidence>
<keyword evidence="1" id="KW-0472">Membrane</keyword>
<keyword evidence="1" id="KW-1133">Transmembrane helix</keyword>
<name>A0A7W8VCB7_9ACTN</name>
<evidence type="ECO:0000313" key="3">
    <source>
        <dbReference type="Proteomes" id="UP000572635"/>
    </source>
</evidence>
<dbReference type="EMBL" id="JACHDB010000001">
    <property type="protein sequence ID" value="MBB5431037.1"/>
    <property type="molecule type" value="Genomic_DNA"/>
</dbReference>
<keyword evidence="3" id="KW-1185">Reference proteome</keyword>
<sequence length="69" mass="6977">MTVVSWLMRLGFLRSPPLVGLVADAAGLRFGLLIVPAAGAAVVALGAVLLHRAEPSGTPPPQKPPAGRA</sequence>
<organism evidence="2 3">
    <name type="scientific">Nocardiopsis composta</name>
    <dbReference type="NCBI Taxonomy" id="157465"/>
    <lineage>
        <taxon>Bacteria</taxon>
        <taxon>Bacillati</taxon>
        <taxon>Actinomycetota</taxon>
        <taxon>Actinomycetes</taxon>
        <taxon>Streptosporangiales</taxon>
        <taxon>Nocardiopsidaceae</taxon>
        <taxon>Nocardiopsis</taxon>
    </lineage>
</organism>
<evidence type="ECO:0000256" key="1">
    <source>
        <dbReference type="SAM" id="Phobius"/>
    </source>
</evidence>
<dbReference type="Proteomes" id="UP000572635">
    <property type="component" value="Unassembled WGS sequence"/>
</dbReference>
<proteinExistence type="predicted"/>
<gene>
    <name evidence="2" type="ORF">HDA36_001121</name>
</gene>
<feature type="transmembrane region" description="Helical" evidence="1">
    <location>
        <begin position="30"/>
        <end position="50"/>
    </location>
</feature>
<dbReference type="AlphaFoldDB" id="A0A7W8VCB7"/>
<accession>A0A7W8VCB7</accession>
<keyword evidence="1" id="KW-0812">Transmembrane</keyword>
<protein>
    <submittedName>
        <fullName evidence="2">Uncharacterized protein</fullName>
    </submittedName>
</protein>
<comment type="caution">
    <text evidence="2">The sequence shown here is derived from an EMBL/GenBank/DDBJ whole genome shotgun (WGS) entry which is preliminary data.</text>
</comment>
<dbReference type="RefSeq" id="WP_221331466.1">
    <property type="nucleotide sequence ID" value="NZ_BAAAJD010000127.1"/>
</dbReference>